<evidence type="ECO:0000313" key="8">
    <source>
        <dbReference type="EMBL" id="RXH69040.1"/>
    </source>
</evidence>
<accession>A0A498HE29</accession>
<keyword evidence="9" id="KW-1185">Reference proteome</keyword>
<protein>
    <recommendedName>
        <fullName evidence="10">ABC-2 type transporter domain-containing protein</fullName>
    </recommendedName>
</protein>
<keyword evidence="4 5" id="KW-0472">Membrane</keyword>
<dbReference type="InterPro" id="IPR013525">
    <property type="entry name" value="ABC2_TM"/>
</dbReference>
<dbReference type="Pfam" id="PF08370">
    <property type="entry name" value="PDR_assoc"/>
    <property type="match status" value="1"/>
</dbReference>
<evidence type="ECO:0000256" key="2">
    <source>
        <dbReference type="ARBA" id="ARBA00022692"/>
    </source>
</evidence>
<keyword evidence="3 5" id="KW-1133">Transmembrane helix</keyword>
<name>A0A498HE29_MALDO</name>
<evidence type="ECO:0000259" key="7">
    <source>
        <dbReference type="Pfam" id="PF08370"/>
    </source>
</evidence>
<dbReference type="Pfam" id="PF01061">
    <property type="entry name" value="ABC2_membrane"/>
    <property type="match status" value="1"/>
</dbReference>
<evidence type="ECO:0000256" key="1">
    <source>
        <dbReference type="ARBA" id="ARBA00004141"/>
    </source>
</evidence>
<dbReference type="AlphaFoldDB" id="A0A498HE29"/>
<dbReference type="PANTHER" id="PTHR48040">
    <property type="entry name" value="PLEIOTROPIC DRUG RESISTANCE PROTEIN 1-LIKE ISOFORM X1"/>
    <property type="match status" value="1"/>
</dbReference>
<dbReference type="EMBL" id="RDQH01000343">
    <property type="protein sequence ID" value="RXH69040.1"/>
    <property type="molecule type" value="Genomic_DNA"/>
</dbReference>
<feature type="transmembrane region" description="Helical" evidence="5">
    <location>
        <begin position="241"/>
        <end position="260"/>
    </location>
</feature>
<keyword evidence="2 5" id="KW-0812">Transmembrane</keyword>
<dbReference type="PANTHER" id="PTHR48040:SF20">
    <property type="entry name" value="PLEIOTROPIC DRUG RESISTANCE PROTEIN 1"/>
    <property type="match status" value="1"/>
</dbReference>
<feature type="transmembrane region" description="Helical" evidence="5">
    <location>
        <begin position="424"/>
        <end position="450"/>
    </location>
</feature>
<proteinExistence type="predicted"/>
<comment type="subcellular location">
    <subcellularLocation>
        <location evidence="1">Membrane</location>
        <topology evidence="1">Multi-pass membrane protein</topology>
    </subcellularLocation>
</comment>
<feature type="transmembrane region" description="Helical" evidence="5">
    <location>
        <begin position="350"/>
        <end position="372"/>
    </location>
</feature>
<feature type="transmembrane region" description="Helical" evidence="5">
    <location>
        <begin position="207"/>
        <end position="229"/>
    </location>
</feature>
<reference evidence="8 9" key="1">
    <citation type="submission" date="2018-10" db="EMBL/GenBank/DDBJ databases">
        <title>A high-quality apple genome assembly.</title>
        <authorList>
            <person name="Hu J."/>
        </authorList>
    </citation>
    <scope>NUCLEOTIDE SEQUENCE [LARGE SCALE GENOMIC DNA]</scope>
    <source>
        <strain evidence="9">cv. HFTH1</strain>
        <tissue evidence="8">Young leaf</tissue>
    </source>
</reference>
<feature type="domain" description="ABC-2 type transporter transmembrane" evidence="6">
    <location>
        <begin position="129"/>
        <end position="318"/>
    </location>
</feature>
<sequence length="455" mass="52536">MDTRNHIYEASQSFRANSSSVWRDTGMEVFSRPSMTSNHEDEEEDLKWAALERLPTFNRLKKGLLTSSSGEASEVDVRKLGFQERNNLIQRLVKDTETQNEKFLMRLRERLDRREKAANIQPDPDIDVFMKLIVMAFITMTLFIRTRMHRDSITDGGIFTGALFFCMIMVMFNGMSELSLTIAKLSVFYKQRDLMFFPAWAYALPGWLIKVPLSFVEVAIWVFMTYYVIGFDPNVHRLFRQYFIFILVHQMASGLFRLIAALGRNMVIATTGGSFALLVLFVNGGFVLSRVDIKKWWIWAYWISPMMYAQNAVEVNEFLGNSWKHVLPNTEQPLGILVLKSRGFFTEQRWYWIGVGGLIGFIILFNLAYVLALTYLDSYDKAQSISWTLYGLVISQYGDMDDMLDNGVTVKQFLKSYFGFEHKFLGPVAGIVTAFVILFGLIFAVSIKVFNFQKR</sequence>
<dbReference type="GO" id="GO:0140359">
    <property type="term" value="F:ABC-type transporter activity"/>
    <property type="evidence" value="ECO:0007669"/>
    <property type="project" value="InterPro"/>
</dbReference>
<feature type="domain" description="Plant PDR ABC transporter associated" evidence="7">
    <location>
        <begin position="323"/>
        <end position="385"/>
    </location>
</feature>
<evidence type="ECO:0000256" key="5">
    <source>
        <dbReference type="SAM" id="Phobius"/>
    </source>
</evidence>
<organism evidence="8 9">
    <name type="scientific">Malus domestica</name>
    <name type="common">Apple</name>
    <name type="synonym">Pyrus malus</name>
    <dbReference type="NCBI Taxonomy" id="3750"/>
    <lineage>
        <taxon>Eukaryota</taxon>
        <taxon>Viridiplantae</taxon>
        <taxon>Streptophyta</taxon>
        <taxon>Embryophyta</taxon>
        <taxon>Tracheophyta</taxon>
        <taxon>Spermatophyta</taxon>
        <taxon>Magnoliopsida</taxon>
        <taxon>eudicotyledons</taxon>
        <taxon>Gunneridae</taxon>
        <taxon>Pentapetalae</taxon>
        <taxon>rosids</taxon>
        <taxon>fabids</taxon>
        <taxon>Rosales</taxon>
        <taxon>Rosaceae</taxon>
        <taxon>Amygdaloideae</taxon>
        <taxon>Maleae</taxon>
        <taxon>Malus</taxon>
    </lineage>
</organism>
<dbReference type="GO" id="GO:0016020">
    <property type="term" value="C:membrane"/>
    <property type="evidence" value="ECO:0007669"/>
    <property type="project" value="UniProtKB-SubCell"/>
</dbReference>
<evidence type="ECO:0008006" key="10">
    <source>
        <dbReference type="Google" id="ProtNLM"/>
    </source>
</evidence>
<comment type="caution">
    <text evidence="8">The sequence shown here is derived from an EMBL/GenBank/DDBJ whole genome shotgun (WGS) entry which is preliminary data.</text>
</comment>
<feature type="transmembrane region" description="Helical" evidence="5">
    <location>
        <begin position="266"/>
        <end position="288"/>
    </location>
</feature>
<evidence type="ECO:0000313" key="9">
    <source>
        <dbReference type="Proteomes" id="UP000290289"/>
    </source>
</evidence>
<evidence type="ECO:0000259" key="6">
    <source>
        <dbReference type="Pfam" id="PF01061"/>
    </source>
</evidence>
<evidence type="ECO:0000256" key="3">
    <source>
        <dbReference type="ARBA" id="ARBA00022989"/>
    </source>
</evidence>
<evidence type="ECO:0000256" key="4">
    <source>
        <dbReference type="ARBA" id="ARBA00023136"/>
    </source>
</evidence>
<dbReference type="InterPro" id="IPR013581">
    <property type="entry name" value="PDR_assoc"/>
</dbReference>
<feature type="transmembrane region" description="Helical" evidence="5">
    <location>
        <begin position="156"/>
        <end position="175"/>
    </location>
</feature>
<dbReference type="Proteomes" id="UP000290289">
    <property type="component" value="Chromosome 17"/>
</dbReference>
<gene>
    <name evidence="8" type="ORF">DVH24_031373</name>
</gene>